<reference evidence="4" key="1">
    <citation type="submission" date="2018-01" db="EMBL/GenBank/DDBJ databases">
        <title>Comparative genomics of Mycobacterium mucogenicum and Mycobacterium neoaurum clade members emphasizing tRNA and non-coding RNA.</title>
        <authorList>
            <person name="Behra P.R.K."/>
            <person name="Pettersson B.M.F."/>
            <person name="Das S."/>
            <person name="Dasgupta S."/>
            <person name="Kirsebom L.A."/>
        </authorList>
    </citation>
    <scope>NUCLEOTIDE SEQUENCE</scope>
    <source>
        <strain evidence="4">DSM 44124</strain>
    </source>
</reference>
<dbReference type="Pfam" id="PF22691">
    <property type="entry name" value="Thiolase_C_1"/>
    <property type="match status" value="1"/>
</dbReference>
<evidence type="ECO:0000259" key="2">
    <source>
        <dbReference type="Pfam" id="PF12172"/>
    </source>
</evidence>
<dbReference type="CDD" id="cd00829">
    <property type="entry name" value="SCP-x_thiolase"/>
    <property type="match status" value="1"/>
</dbReference>
<dbReference type="AlphaFoldDB" id="A0A8H2JF59"/>
<dbReference type="Pfam" id="PF01796">
    <property type="entry name" value="OB_ChsH2_C"/>
    <property type="match status" value="1"/>
</dbReference>
<feature type="domain" description="ChsH2 rubredoxin-like zinc ribbon" evidence="2">
    <location>
        <begin position="22"/>
        <end position="57"/>
    </location>
</feature>
<dbReference type="Pfam" id="PF12172">
    <property type="entry name" value="zf-ChsH2"/>
    <property type="match status" value="1"/>
</dbReference>
<gene>
    <name evidence="4" type="ORF">C1S78_18325</name>
</gene>
<dbReference type="PANTHER" id="PTHR42870">
    <property type="entry name" value="ACETYL-COA C-ACETYLTRANSFERASE"/>
    <property type="match status" value="1"/>
</dbReference>
<accession>A0A8H2JF59</accession>
<sequence>MGNCPLTRMPLPQVTPENEFYWTAGADGVLRITECENCNALIHPPAPVCRYCRERKMGTRTVSGLATLIGFTLNERFSLPGLPAPYVVAQVALVEDPRVRLTTNIIDCDPKQLALGQQMEVVFEQHDDVWLPLFRPVADQPALAPLPADAIEPQDFAKHVRPMITTDKFEDKAAITGVGASQMGRRLMVDPLSLTIEACENAIADAGLTIDDIDGLSTWPGAGLPGPFGEGGVTALETALGLKPTWYNGGPETFGPGGSVIAAMLAVAGGLARHVLCFRTLWQATYDELMKQGKAAPMGGARTTSWQIPFGATSAAHTLAQNAQRHMHRYGTTKDTLGWIALNQRANAALNPTAIYRDPMTMDDYLNARPITTPFGLYDCDVPCDASIAVIVSAVDVARDLAKPPIRVEAVGTQILEPIEWDQSTLTHEPQVLGQAAHLWTRTSLTPKDVDVAELYDGFTFNCLSWIEALGFCGIGEAKDFLDGGANIARDGVLPLNTHGGQLSHGRTHGMGLVHEAITQLRGEAGERQVADARVAVVSSGGLTPSGVLLLRTDS</sequence>
<evidence type="ECO:0000259" key="1">
    <source>
        <dbReference type="Pfam" id="PF01796"/>
    </source>
</evidence>
<dbReference type="SUPFAM" id="SSF53901">
    <property type="entry name" value="Thiolase-like"/>
    <property type="match status" value="2"/>
</dbReference>
<dbReference type="Gene3D" id="3.40.47.10">
    <property type="match status" value="1"/>
</dbReference>
<evidence type="ECO:0000313" key="4">
    <source>
        <dbReference type="EMBL" id="TLH54056.1"/>
    </source>
</evidence>
<dbReference type="InterPro" id="IPR016039">
    <property type="entry name" value="Thiolase-like"/>
</dbReference>
<feature type="domain" description="Thiolase C-terminal" evidence="3">
    <location>
        <begin position="441"/>
        <end position="544"/>
    </location>
</feature>
<dbReference type="PANTHER" id="PTHR42870:SF1">
    <property type="entry name" value="NON-SPECIFIC LIPID-TRANSFER PROTEIN-LIKE 2"/>
    <property type="match status" value="1"/>
</dbReference>
<name>A0A8H2JF59_MYCMU</name>
<dbReference type="InterPro" id="IPR012340">
    <property type="entry name" value="NA-bd_OB-fold"/>
</dbReference>
<organism evidence="4">
    <name type="scientific">Mycolicibacterium mucogenicum DSM 44124</name>
    <dbReference type="NCBI Taxonomy" id="1226753"/>
    <lineage>
        <taxon>Bacteria</taxon>
        <taxon>Bacillati</taxon>
        <taxon>Actinomycetota</taxon>
        <taxon>Actinomycetes</taxon>
        <taxon>Mycobacteriales</taxon>
        <taxon>Mycobacteriaceae</taxon>
        <taxon>Mycolicibacterium</taxon>
    </lineage>
</organism>
<dbReference type="InterPro" id="IPR022002">
    <property type="entry name" value="ChsH2_Znr"/>
</dbReference>
<dbReference type="EMBL" id="POTL01000001">
    <property type="protein sequence ID" value="TLH54056.1"/>
    <property type="molecule type" value="Genomic_DNA"/>
</dbReference>
<evidence type="ECO:0000259" key="3">
    <source>
        <dbReference type="Pfam" id="PF22691"/>
    </source>
</evidence>
<dbReference type="InterPro" id="IPR002878">
    <property type="entry name" value="ChsH2_C"/>
</dbReference>
<dbReference type="SUPFAM" id="SSF50249">
    <property type="entry name" value="Nucleic acid-binding proteins"/>
    <property type="match status" value="1"/>
</dbReference>
<protein>
    <submittedName>
        <fullName evidence="4">3-ketoacyl-CoA thiolase</fullName>
    </submittedName>
</protein>
<proteinExistence type="predicted"/>
<dbReference type="GO" id="GO:0016746">
    <property type="term" value="F:acyltransferase activity"/>
    <property type="evidence" value="ECO:0007669"/>
    <property type="project" value="InterPro"/>
</dbReference>
<dbReference type="InterPro" id="IPR055140">
    <property type="entry name" value="Thiolase_C_2"/>
</dbReference>
<comment type="caution">
    <text evidence="4">The sequence shown here is derived from an EMBL/GenBank/DDBJ whole genome shotgun (WGS) entry which is preliminary data.</text>
</comment>
<feature type="domain" description="ChsH2 C-terminal OB-fold" evidence="1">
    <location>
        <begin position="60"/>
        <end position="124"/>
    </location>
</feature>